<dbReference type="OrthoDB" id="5386199at2759"/>
<name>A0A8S0WCF0_CYCAE</name>
<organism evidence="2 3">
    <name type="scientific">Cyclocybe aegerita</name>
    <name type="common">Black poplar mushroom</name>
    <name type="synonym">Agrocybe aegerita</name>
    <dbReference type="NCBI Taxonomy" id="1973307"/>
    <lineage>
        <taxon>Eukaryota</taxon>
        <taxon>Fungi</taxon>
        <taxon>Dikarya</taxon>
        <taxon>Basidiomycota</taxon>
        <taxon>Agaricomycotina</taxon>
        <taxon>Agaricomycetes</taxon>
        <taxon>Agaricomycetidae</taxon>
        <taxon>Agaricales</taxon>
        <taxon>Agaricineae</taxon>
        <taxon>Bolbitiaceae</taxon>
        <taxon>Cyclocybe</taxon>
    </lineage>
</organism>
<keyword evidence="1" id="KW-0732">Signal</keyword>
<protein>
    <submittedName>
        <fullName evidence="2">Uncharacterized protein</fullName>
    </submittedName>
</protein>
<dbReference type="AlphaFoldDB" id="A0A8S0WCF0"/>
<keyword evidence="3" id="KW-1185">Reference proteome</keyword>
<evidence type="ECO:0000313" key="2">
    <source>
        <dbReference type="EMBL" id="CAA7258964.1"/>
    </source>
</evidence>
<accession>A0A8S0WCF0</accession>
<dbReference type="EMBL" id="CACVBS010000013">
    <property type="protein sequence ID" value="CAA7258964.1"/>
    <property type="molecule type" value="Genomic_DNA"/>
</dbReference>
<proteinExistence type="predicted"/>
<feature type="chain" id="PRO_5035769831" evidence="1">
    <location>
        <begin position="17"/>
        <end position="153"/>
    </location>
</feature>
<evidence type="ECO:0000313" key="3">
    <source>
        <dbReference type="Proteomes" id="UP000467700"/>
    </source>
</evidence>
<feature type="signal peptide" evidence="1">
    <location>
        <begin position="1"/>
        <end position="16"/>
    </location>
</feature>
<evidence type="ECO:0000256" key="1">
    <source>
        <dbReference type="SAM" id="SignalP"/>
    </source>
</evidence>
<dbReference type="Proteomes" id="UP000467700">
    <property type="component" value="Unassembled WGS sequence"/>
</dbReference>
<gene>
    <name evidence="2" type="ORF">AAE3_LOCUS1408</name>
</gene>
<reference evidence="2 3" key="1">
    <citation type="submission" date="2020-01" db="EMBL/GenBank/DDBJ databases">
        <authorList>
            <person name="Gupta K D."/>
        </authorList>
    </citation>
    <scope>NUCLEOTIDE SEQUENCE [LARGE SCALE GENOMIC DNA]</scope>
</reference>
<sequence>MSARLALASIALGTSGLSTALVSWCAKPYVTTLRRFRPDGSGTAEELEMTTLSLTLQPRITKVYDPSFLIETRRPLAKWELAEKIALTPIRTHAVGTNLHPADGQEETVAETADANGNVMGRWIVKWGENGVGTCHQVGHVIRYFNVHEELLQ</sequence>
<comment type="caution">
    <text evidence="2">The sequence shown here is derived from an EMBL/GenBank/DDBJ whole genome shotgun (WGS) entry which is preliminary data.</text>
</comment>